<name>A0A0D8XRF0_DICVI</name>
<dbReference type="EMBL" id="KN716320">
    <property type="protein sequence ID" value="KJH47095.1"/>
    <property type="molecule type" value="Genomic_DNA"/>
</dbReference>
<dbReference type="AlphaFoldDB" id="A0A0D8XRF0"/>
<accession>A0A0D8XRF0</accession>
<dbReference type="Proteomes" id="UP000053766">
    <property type="component" value="Unassembled WGS sequence"/>
</dbReference>
<keyword evidence="2" id="KW-1185">Reference proteome</keyword>
<reference evidence="1 2" key="1">
    <citation type="submission" date="2013-11" db="EMBL/GenBank/DDBJ databases">
        <title>Draft genome of the bovine lungworm Dictyocaulus viviparus.</title>
        <authorList>
            <person name="Mitreva M."/>
        </authorList>
    </citation>
    <scope>NUCLEOTIDE SEQUENCE [LARGE SCALE GENOMIC DNA]</scope>
    <source>
        <strain evidence="1 2">HannoverDv2000</strain>
    </source>
</reference>
<gene>
    <name evidence="1" type="ORF">DICVIV_06803</name>
</gene>
<sequence length="155" mass="17616">MWMCNSEADECILFTSFSTSISVSILTTEEVKGTTSQCFTSAGGCCYGWCELLLAYTNTEEREDMCVVESVQVVHQLKEDTETTLHWWTLTEVSRTIPTLCKLPAQSHNFHVSFLTDCRLRLVHASANERYTKFIVNIHVLAGLHIDLRLFSFVP</sequence>
<proteinExistence type="predicted"/>
<protein>
    <submittedName>
        <fullName evidence="1">Uncharacterized protein</fullName>
    </submittedName>
</protein>
<evidence type="ECO:0000313" key="1">
    <source>
        <dbReference type="EMBL" id="KJH47095.1"/>
    </source>
</evidence>
<evidence type="ECO:0000313" key="2">
    <source>
        <dbReference type="Proteomes" id="UP000053766"/>
    </source>
</evidence>
<organism evidence="1 2">
    <name type="scientific">Dictyocaulus viviparus</name>
    <name type="common">Bovine lungworm</name>
    <dbReference type="NCBI Taxonomy" id="29172"/>
    <lineage>
        <taxon>Eukaryota</taxon>
        <taxon>Metazoa</taxon>
        <taxon>Ecdysozoa</taxon>
        <taxon>Nematoda</taxon>
        <taxon>Chromadorea</taxon>
        <taxon>Rhabditida</taxon>
        <taxon>Rhabditina</taxon>
        <taxon>Rhabditomorpha</taxon>
        <taxon>Strongyloidea</taxon>
        <taxon>Metastrongylidae</taxon>
        <taxon>Dictyocaulus</taxon>
    </lineage>
</organism>
<reference evidence="2" key="2">
    <citation type="journal article" date="2016" name="Sci. Rep.">
        <title>Dictyocaulus viviparus genome, variome and transcriptome elucidate lungworm biology and support future intervention.</title>
        <authorList>
            <person name="McNulty S.N."/>
            <person name="Strube C."/>
            <person name="Rosa B.A."/>
            <person name="Martin J.C."/>
            <person name="Tyagi R."/>
            <person name="Choi Y.J."/>
            <person name="Wang Q."/>
            <person name="Hallsworth Pepin K."/>
            <person name="Zhang X."/>
            <person name="Ozersky P."/>
            <person name="Wilson R.K."/>
            <person name="Sternberg P.W."/>
            <person name="Gasser R.B."/>
            <person name="Mitreva M."/>
        </authorList>
    </citation>
    <scope>NUCLEOTIDE SEQUENCE [LARGE SCALE GENOMIC DNA]</scope>
    <source>
        <strain evidence="2">HannoverDv2000</strain>
    </source>
</reference>